<feature type="domain" description="Bacterial bifunctional deaminase-reductase C-terminal" evidence="1">
    <location>
        <begin position="34"/>
        <end position="193"/>
    </location>
</feature>
<reference evidence="2 3" key="1">
    <citation type="submission" date="2023-07" db="EMBL/GenBank/DDBJ databases">
        <title>Sequencing the genomes of 1000 actinobacteria strains.</title>
        <authorList>
            <person name="Klenk H.-P."/>
        </authorList>
    </citation>
    <scope>NUCLEOTIDE SEQUENCE [LARGE SCALE GENOMIC DNA]</scope>
    <source>
        <strain evidence="2 3">DSM 20167</strain>
    </source>
</reference>
<accession>A0ABU2BCY9</accession>
<dbReference type="InterPro" id="IPR024072">
    <property type="entry name" value="DHFR-like_dom_sf"/>
</dbReference>
<dbReference type="EMBL" id="JAVDYI010000001">
    <property type="protein sequence ID" value="MDR7356483.1"/>
    <property type="molecule type" value="Genomic_DNA"/>
</dbReference>
<dbReference type="RefSeq" id="WP_302266048.1">
    <property type="nucleotide sequence ID" value="NZ_BAAAWO010000001.1"/>
</dbReference>
<evidence type="ECO:0000313" key="3">
    <source>
        <dbReference type="Proteomes" id="UP001183817"/>
    </source>
</evidence>
<proteinExistence type="predicted"/>
<dbReference type="Proteomes" id="UP001183817">
    <property type="component" value="Unassembled WGS sequence"/>
</dbReference>
<organism evidence="2 3">
    <name type="scientific">Paeniglutamicibacter sulfureus</name>
    <dbReference type="NCBI Taxonomy" id="43666"/>
    <lineage>
        <taxon>Bacteria</taxon>
        <taxon>Bacillati</taxon>
        <taxon>Actinomycetota</taxon>
        <taxon>Actinomycetes</taxon>
        <taxon>Micrococcales</taxon>
        <taxon>Micrococcaceae</taxon>
        <taxon>Paeniglutamicibacter</taxon>
    </lineage>
</organism>
<keyword evidence="3" id="KW-1185">Reference proteome</keyword>
<sequence>MSLVRVHNFGLSIDGYGAGSNQGLKEPLGVGGEELHEWIFGTAYWHQRTGQPGGSTGKDDAWLRAGDEGIGSTVMGRNMFGPIRGPWDADDDARSWRGWWGESPPFGHDVFVLTHHGRDPLPMAGGTTFHFVSDGIRAALEAARKAANGGDVRIGGGVHTVREAVAAGLVDQLHLAIAPVLLGAGEPLFTGNWAEDGYRLVASEQGEGAMHVRLQRS</sequence>
<comment type="caution">
    <text evidence="2">The sequence shown here is derived from an EMBL/GenBank/DDBJ whole genome shotgun (WGS) entry which is preliminary data.</text>
</comment>
<gene>
    <name evidence="2" type="ORF">J2S64_000174</name>
</gene>
<name>A0ABU2BCY9_9MICC</name>
<dbReference type="SUPFAM" id="SSF53597">
    <property type="entry name" value="Dihydrofolate reductase-like"/>
    <property type="match status" value="1"/>
</dbReference>
<evidence type="ECO:0000313" key="2">
    <source>
        <dbReference type="EMBL" id="MDR7356483.1"/>
    </source>
</evidence>
<evidence type="ECO:0000259" key="1">
    <source>
        <dbReference type="Pfam" id="PF01872"/>
    </source>
</evidence>
<dbReference type="InterPro" id="IPR002734">
    <property type="entry name" value="RibDG_C"/>
</dbReference>
<dbReference type="Pfam" id="PF01872">
    <property type="entry name" value="RibD_C"/>
    <property type="match status" value="1"/>
</dbReference>
<dbReference type="InterPro" id="IPR050765">
    <property type="entry name" value="Riboflavin_Biosynth_HTPR"/>
</dbReference>
<protein>
    <submittedName>
        <fullName evidence="2">Dihydrofolate reductase</fullName>
    </submittedName>
</protein>
<dbReference type="PANTHER" id="PTHR38011:SF12">
    <property type="entry name" value="BIFUNCTIONAL DEAMINASE-REDUCTASE DOMAIN PROTEIN"/>
    <property type="match status" value="1"/>
</dbReference>
<dbReference type="Gene3D" id="3.40.430.10">
    <property type="entry name" value="Dihydrofolate Reductase, subunit A"/>
    <property type="match status" value="1"/>
</dbReference>
<dbReference type="PANTHER" id="PTHR38011">
    <property type="entry name" value="DIHYDROFOLATE REDUCTASE FAMILY PROTEIN (AFU_ORTHOLOGUE AFUA_8G06820)"/>
    <property type="match status" value="1"/>
</dbReference>